<reference evidence="1 2" key="1">
    <citation type="journal article" date="2024" name="G3 (Bethesda)">
        <title>Genome assembly of Hibiscus sabdariffa L. provides insights into metabolisms of medicinal natural products.</title>
        <authorList>
            <person name="Kim T."/>
        </authorList>
    </citation>
    <scope>NUCLEOTIDE SEQUENCE [LARGE SCALE GENOMIC DNA]</scope>
    <source>
        <strain evidence="1">TK-2024</strain>
        <tissue evidence="1">Old leaves</tissue>
    </source>
</reference>
<sequence>MKVVAAMAQAEAVKARENEALKRFEVIQKEIEHMKVATADALKRAEMAEAGVEGSGRRAPKVARKETEEKAAQTLAKPKPCRSQKQNPPDKNGSCSKAEKIKSLPSQKRRFCLISAVASINEIDSGYPSPRIGSGTNMFGYLYI</sequence>
<organism evidence="1 2">
    <name type="scientific">Hibiscus sabdariffa</name>
    <name type="common">roselle</name>
    <dbReference type="NCBI Taxonomy" id="183260"/>
    <lineage>
        <taxon>Eukaryota</taxon>
        <taxon>Viridiplantae</taxon>
        <taxon>Streptophyta</taxon>
        <taxon>Embryophyta</taxon>
        <taxon>Tracheophyta</taxon>
        <taxon>Spermatophyta</taxon>
        <taxon>Magnoliopsida</taxon>
        <taxon>eudicotyledons</taxon>
        <taxon>Gunneridae</taxon>
        <taxon>Pentapetalae</taxon>
        <taxon>rosids</taxon>
        <taxon>malvids</taxon>
        <taxon>Malvales</taxon>
        <taxon>Malvaceae</taxon>
        <taxon>Malvoideae</taxon>
        <taxon>Hibiscus</taxon>
    </lineage>
</organism>
<comment type="caution">
    <text evidence="1">The sequence shown here is derived from an EMBL/GenBank/DDBJ whole genome shotgun (WGS) entry which is preliminary data.</text>
</comment>
<protein>
    <submittedName>
        <fullName evidence="1">Uncharacterized protein</fullName>
    </submittedName>
</protein>
<keyword evidence="2" id="KW-1185">Reference proteome</keyword>
<accession>A0ABR2ABY6</accession>
<gene>
    <name evidence="1" type="ORF">V6N11_055759</name>
</gene>
<dbReference type="EMBL" id="JBBPBN010000279">
    <property type="protein sequence ID" value="KAK8490531.1"/>
    <property type="molecule type" value="Genomic_DNA"/>
</dbReference>
<evidence type="ECO:0000313" key="1">
    <source>
        <dbReference type="EMBL" id="KAK8490531.1"/>
    </source>
</evidence>
<proteinExistence type="predicted"/>
<evidence type="ECO:0000313" key="2">
    <source>
        <dbReference type="Proteomes" id="UP001396334"/>
    </source>
</evidence>
<dbReference type="Proteomes" id="UP001396334">
    <property type="component" value="Unassembled WGS sequence"/>
</dbReference>
<name>A0ABR2ABY6_9ROSI</name>